<reference evidence="1 2" key="1">
    <citation type="submission" date="2018-08" db="EMBL/GenBank/DDBJ databases">
        <title>A genome reference for cultivated species of the human gut microbiota.</title>
        <authorList>
            <person name="Zou Y."/>
            <person name="Xue W."/>
            <person name="Luo G."/>
        </authorList>
    </citation>
    <scope>NUCLEOTIDE SEQUENCE [LARGE SCALE GENOMIC DNA]</scope>
    <source>
        <strain evidence="1 2">OM07-13</strain>
    </source>
</reference>
<sequence length="112" mass="13042">MQNEVWSEIGAFLNDLRCGNVNRKTYLHFPELEEAEQLRKKEKVNFEVELKRLGAAQRKQVEVYLEVVQHQAFMEEERAYCQGYVDCIQLLAGLGMLNSNPNIEQIIAKVKK</sequence>
<proteinExistence type="predicted"/>
<name>A0A3E4Y820_9FIRM</name>
<protein>
    <submittedName>
        <fullName evidence="1">Uncharacterized protein</fullName>
    </submittedName>
</protein>
<comment type="caution">
    <text evidence="1">The sequence shown here is derived from an EMBL/GenBank/DDBJ whole genome shotgun (WGS) entry which is preliminary data.</text>
</comment>
<evidence type="ECO:0000313" key="2">
    <source>
        <dbReference type="Proteomes" id="UP000260758"/>
    </source>
</evidence>
<gene>
    <name evidence="1" type="ORF">DXB99_11320</name>
</gene>
<dbReference type="EMBL" id="QSTP01000012">
    <property type="protein sequence ID" value="RGM70035.1"/>
    <property type="molecule type" value="Genomic_DNA"/>
</dbReference>
<accession>A0A3E4Y820</accession>
<dbReference type="AlphaFoldDB" id="A0A3E4Y820"/>
<evidence type="ECO:0000313" key="1">
    <source>
        <dbReference type="EMBL" id="RGM70035.1"/>
    </source>
</evidence>
<organism evidence="1 2">
    <name type="scientific">Agathobacter rectalis</name>
    <dbReference type="NCBI Taxonomy" id="39491"/>
    <lineage>
        <taxon>Bacteria</taxon>
        <taxon>Bacillati</taxon>
        <taxon>Bacillota</taxon>
        <taxon>Clostridia</taxon>
        <taxon>Lachnospirales</taxon>
        <taxon>Lachnospiraceae</taxon>
        <taxon>Agathobacter</taxon>
    </lineage>
</organism>
<dbReference type="Proteomes" id="UP000260758">
    <property type="component" value="Unassembled WGS sequence"/>
</dbReference>